<evidence type="ECO:0000256" key="2">
    <source>
        <dbReference type="ARBA" id="ARBA00005582"/>
    </source>
</evidence>
<feature type="domain" description="Nudix hydrolase" evidence="5">
    <location>
        <begin position="19"/>
        <end position="146"/>
    </location>
</feature>
<name>A0A291QLP9_9ACTN</name>
<proteinExistence type="inferred from homology"/>
<dbReference type="PROSITE" id="PS51462">
    <property type="entry name" value="NUDIX"/>
    <property type="match status" value="1"/>
</dbReference>
<dbReference type="PRINTS" id="PR00502">
    <property type="entry name" value="NUDIXFAMILY"/>
</dbReference>
<dbReference type="PROSITE" id="PS00893">
    <property type="entry name" value="NUDIX_BOX"/>
    <property type="match status" value="1"/>
</dbReference>
<evidence type="ECO:0000256" key="4">
    <source>
        <dbReference type="RuleBase" id="RU003476"/>
    </source>
</evidence>
<comment type="cofactor">
    <cofactor evidence="1">
        <name>Mg(2+)</name>
        <dbReference type="ChEBI" id="CHEBI:18420"/>
    </cofactor>
</comment>
<evidence type="ECO:0000313" key="6">
    <source>
        <dbReference type="EMBL" id="ATL32760.1"/>
    </source>
</evidence>
<dbReference type="InterPro" id="IPR020084">
    <property type="entry name" value="NUDIX_hydrolase_CS"/>
</dbReference>
<dbReference type="EMBL" id="CP022685">
    <property type="protein sequence ID" value="ATL32760.1"/>
    <property type="molecule type" value="Genomic_DNA"/>
</dbReference>
<organism evidence="6 7">
    <name type="scientific">Streptomyces formicae</name>
    <dbReference type="NCBI Taxonomy" id="1616117"/>
    <lineage>
        <taxon>Bacteria</taxon>
        <taxon>Bacillati</taxon>
        <taxon>Actinomycetota</taxon>
        <taxon>Actinomycetes</taxon>
        <taxon>Kitasatosporales</taxon>
        <taxon>Streptomycetaceae</taxon>
        <taxon>Streptomyces</taxon>
    </lineage>
</organism>
<dbReference type="GO" id="GO:0016787">
    <property type="term" value="F:hydrolase activity"/>
    <property type="evidence" value="ECO:0007669"/>
    <property type="project" value="UniProtKB-KW"/>
</dbReference>
<sequence length="157" mass="17453">MQFPLRPEVPEKKIILEISPLMSADCAAFDASDRVLLVRREDNGLWALPGGVVEVGERPADAAVREAFEEVGLRAEAVALNGQYDSRSTGTNTPFHVVHLVYACRVTDASALRVSAETDDFGWFSRDRVPRLSPGHDVRVRDAFDRHEGKLTRQSFC</sequence>
<evidence type="ECO:0000256" key="1">
    <source>
        <dbReference type="ARBA" id="ARBA00001946"/>
    </source>
</evidence>
<keyword evidence="3 4" id="KW-0378">Hydrolase</keyword>
<keyword evidence="7" id="KW-1185">Reference proteome</keyword>
<dbReference type="Gene3D" id="3.90.79.10">
    <property type="entry name" value="Nucleoside Triphosphate Pyrophosphohydrolase"/>
    <property type="match status" value="1"/>
</dbReference>
<dbReference type="RefSeq" id="WP_159072709.1">
    <property type="nucleotide sequence ID" value="NZ_CP022685.1"/>
</dbReference>
<dbReference type="SUPFAM" id="SSF55811">
    <property type="entry name" value="Nudix"/>
    <property type="match status" value="1"/>
</dbReference>
<dbReference type="Pfam" id="PF00293">
    <property type="entry name" value="NUDIX"/>
    <property type="match status" value="1"/>
</dbReference>
<protein>
    <submittedName>
        <fullName evidence="6">MutT/nudix family protein</fullName>
    </submittedName>
</protein>
<gene>
    <name evidence="6" type="ORF">KY5_7742c</name>
</gene>
<comment type="similarity">
    <text evidence="2 4">Belongs to the Nudix hydrolase family.</text>
</comment>
<dbReference type="InterPro" id="IPR000086">
    <property type="entry name" value="NUDIX_hydrolase_dom"/>
</dbReference>
<dbReference type="InterPro" id="IPR020476">
    <property type="entry name" value="Nudix_hydrolase"/>
</dbReference>
<reference evidence="6 7" key="1">
    <citation type="submission" date="2017-08" db="EMBL/GenBank/DDBJ databases">
        <title>Complete Genome Sequence of Streptomyces formicae KY5, the formicamycin producer.</title>
        <authorList>
            <person name="Holmes N.A."/>
            <person name="Devine R."/>
            <person name="Qin Z."/>
            <person name="Seipke R.F."/>
            <person name="Wilkinson B."/>
            <person name="Hutchings M.I."/>
        </authorList>
    </citation>
    <scope>NUCLEOTIDE SEQUENCE [LARGE SCALE GENOMIC DNA]</scope>
    <source>
        <strain evidence="6 7">KY5</strain>
    </source>
</reference>
<accession>A0A291QLP9</accession>
<dbReference type="PANTHER" id="PTHR43046:SF2">
    <property type="entry name" value="8-OXO-DGTP DIPHOSPHATASE-RELATED"/>
    <property type="match status" value="1"/>
</dbReference>
<evidence type="ECO:0000259" key="5">
    <source>
        <dbReference type="PROSITE" id="PS51462"/>
    </source>
</evidence>
<dbReference type="KEGG" id="sfk:KY5_7742c"/>
<dbReference type="Proteomes" id="UP000221011">
    <property type="component" value="Chromosome"/>
</dbReference>
<dbReference type="PANTHER" id="PTHR43046">
    <property type="entry name" value="GDP-MANNOSE MANNOSYL HYDROLASE"/>
    <property type="match status" value="1"/>
</dbReference>
<evidence type="ECO:0000313" key="7">
    <source>
        <dbReference type="Proteomes" id="UP000221011"/>
    </source>
</evidence>
<dbReference type="InterPro" id="IPR015797">
    <property type="entry name" value="NUDIX_hydrolase-like_dom_sf"/>
</dbReference>
<evidence type="ECO:0000256" key="3">
    <source>
        <dbReference type="ARBA" id="ARBA00022801"/>
    </source>
</evidence>
<dbReference type="AlphaFoldDB" id="A0A291QLP9"/>